<dbReference type="GO" id="GO:0001836">
    <property type="term" value="P:release of cytochrome c from mitochondria"/>
    <property type="evidence" value="ECO:0007669"/>
    <property type="project" value="TreeGrafter"/>
</dbReference>
<dbReference type="EMBL" id="JBAMIC010000003">
    <property type="protein sequence ID" value="KAK7110607.1"/>
    <property type="molecule type" value="Genomic_DNA"/>
</dbReference>
<feature type="domain" description="Apoptosis regulator Bcl-2 family BH4" evidence="7">
    <location>
        <begin position="69"/>
        <end position="88"/>
    </location>
</feature>
<proteinExistence type="inferred from homology"/>
<reference evidence="8 9" key="1">
    <citation type="submission" date="2024-02" db="EMBL/GenBank/DDBJ databases">
        <title>Chromosome-scale genome assembly of the rough periwinkle Littorina saxatilis.</title>
        <authorList>
            <person name="De Jode A."/>
            <person name="Faria R."/>
            <person name="Formenti G."/>
            <person name="Sims Y."/>
            <person name="Smith T.P."/>
            <person name="Tracey A."/>
            <person name="Wood J.M.D."/>
            <person name="Zagrodzka Z.B."/>
            <person name="Johannesson K."/>
            <person name="Butlin R.K."/>
            <person name="Leder E.H."/>
        </authorList>
    </citation>
    <scope>NUCLEOTIDE SEQUENCE [LARGE SCALE GENOMIC DNA]</scope>
    <source>
        <strain evidence="8">Snail1</strain>
        <tissue evidence="8">Muscle</tissue>
    </source>
</reference>
<evidence type="ECO:0000256" key="2">
    <source>
        <dbReference type="ARBA" id="ARBA00009458"/>
    </source>
</evidence>
<dbReference type="PANTHER" id="PTHR11256:SF50">
    <property type="entry name" value="APOPTOSIS REGULATOR CED-9"/>
    <property type="match status" value="1"/>
</dbReference>
<keyword evidence="9" id="KW-1185">Reference proteome</keyword>
<dbReference type="InterPro" id="IPR002475">
    <property type="entry name" value="Bcl2-like"/>
</dbReference>
<dbReference type="PROSITE" id="PS50062">
    <property type="entry name" value="BCL2_FAMILY"/>
    <property type="match status" value="1"/>
</dbReference>
<dbReference type="InterPro" id="IPR003093">
    <property type="entry name" value="Bcl2_BH4"/>
</dbReference>
<dbReference type="CDD" id="cd06845">
    <property type="entry name" value="Bcl-2_like"/>
    <property type="match status" value="1"/>
</dbReference>
<sequence length="248" mass="27485">MGITSRNIAADDRSRGSFAGSRNGDVLGRRSGVRGEQSRTTRNTPSPCSGIPKMYINNNSPGVMDVDSSRTIVEDYIRYRLDSNGLSWQNGQRDVTPNEIQRAMRALGDEFESRFSQAFDDMINHLHITPDTAYQTFTTIVNEIFKDGVNWGRVVALFGFGGKLAVRCVQQSMPQLVCSIVDWVTTYVDTTLKPWIAENNGWAGFLEFYEGGPDKRGNESWPSFKKICSFAAAGLGILTLGAFLSQKS</sequence>
<dbReference type="GO" id="GO:0051400">
    <property type="term" value="F:BH domain binding"/>
    <property type="evidence" value="ECO:0007669"/>
    <property type="project" value="TreeGrafter"/>
</dbReference>
<dbReference type="GO" id="GO:0005741">
    <property type="term" value="C:mitochondrial outer membrane"/>
    <property type="evidence" value="ECO:0007669"/>
    <property type="project" value="TreeGrafter"/>
</dbReference>
<evidence type="ECO:0000256" key="3">
    <source>
        <dbReference type="ARBA" id="ARBA00022703"/>
    </source>
</evidence>
<name>A0AAN9BS24_9CAEN</name>
<gene>
    <name evidence="8" type="ORF">V1264_014450</name>
</gene>
<dbReference type="AlphaFoldDB" id="A0AAN9BS24"/>
<dbReference type="Gene3D" id="1.10.437.10">
    <property type="entry name" value="Blc2-like"/>
    <property type="match status" value="1"/>
</dbReference>
<keyword evidence="3 5" id="KW-0053">Apoptosis</keyword>
<comment type="caution">
    <text evidence="8">The sequence shown here is derived from an EMBL/GenBank/DDBJ whole genome shotgun (WGS) entry which is preliminary data.</text>
</comment>
<evidence type="ECO:0000256" key="6">
    <source>
        <dbReference type="SAM" id="MobiDB-lite"/>
    </source>
</evidence>
<dbReference type="SMART" id="SM00337">
    <property type="entry name" value="BCL"/>
    <property type="match status" value="1"/>
</dbReference>
<dbReference type="InterPro" id="IPR046371">
    <property type="entry name" value="Bcl-2_BH1-3"/>
</dbReference>
<feature type="short sequence motif" description="BH4" evidence="5">
    <location>
        <begin position="69"/>
        <end position="88"/>
    </location>
</feature>
<dbReference type="PRINTS" id="PR01862">
    <property type="entry name" value="BCL2FAMILY"/>
</dbReference>
<comment type="similarity">
    <text evidence="2">Belongs to the Bcl-2 family.</text>
</comment>
<evidence type="ECO:0000256" key="4">
    <source>
        <dbReference type="ARBA" id="ARBA00023136"/>
    </source>
</evidence>
<dbReference type="InterPro" id="IPR036834">
    <property type="entry name" value="Bcl-2-like_sf"/>
</dbReference>
<feature type="region of interest" description="Disordered" evidence="6">
    <location>
        <begin position="1"/>
        <end position="52"/>
    </location>
</feature>
<dbReference type="Proteomes" id="UP001374579">
    <property type="component" value="Unassembled WGS sequence"/>
</dbReference>
<evidence type="ECO:0000259" key="7">
    <source>
        <dbReference type="PROSITE" id="PS50063"/>
    </source>
</evidence>
<feature type="compositionally biased region" description="Polar residues" evidence="6">
    <location>
        <begin position="38"/>
        <end position="47"/>
    </location>
</feature>
<dbReference type="SUPFAM" id="SSF56854">
    <property type="entry name" value="Bcl-2 inhibitors of programmed cell death"/>
    <property type="match status" value="1"/>
</dbReference>
<evidence type="ECO:0000313" key="8">
    <source>
        <dbReference type="EMBL" id="KAK7110607.1"/>
    </source>
</evidence>
<protein>
    <recommendedName>
        <fullName evidence="7">Apoptosis regulator Bcl-2 family BH4 domain-containing protein</fullName>
    </recommendedName>
</protein>
<dbReference type="GO" id="GO:0097192">
    <property type="term" value="P:extrinsic apoptotic signaling pathway in absence of ligand"/>
    <property type="evidence" value="ECO:0007669"/>
    <property type="project" value="TreeGrafter"/>
</dbReference>
<dbReference type="InterPro" id="IPR026298">
    <property type="entry name" value="Bcl-2_fam"/>
</dbReference>
<accession>A0AAN9BS24</accession>
<evidence type="ECO:0000256" key="1">
    <source>
        <dbReference type="ARBA" id="ARBA00004370"/>
    </source>
</evidence>
<keyword evidence="4" id="KW-0472">Membrane</keyword>
<dbReference type="GO" id="GO:0042981">
    <property type="term" value="P:regulation of apoptotic process"/>
    <property type="evidence" value="ECO:0007669"/>
    <property type="project" value="InterPro"/>
</dbReference>
<dbReference type="PANTHER" id="PTHR11256">
    <property type="entry name" value="BCL-2 RELATED"/>
    <property type="match status" value="1"/>
</dbReference>
<dbReference type="GO" id="GO:0008630">
    <property type="term" value="P:intrinsic apoptotic signaling pathway in response to DNA damage"/>
    <property type="evidence" value="ECO:0007669"/>
    <property type="project" value="TreeGrafter"/>
</dbReference>
<comment type="subcellular location">
    <subcellularLocation>
        <location evidence="1">Membrane</location>
    </subcellularLocation>
</comment>
<evidence type="ECO:0000313" key="9">
    <source>
        <dbReference type="Proteomes" id="UP001374579"/>
    </source>
</evidence>
<dbReference type="Pfam" id="PF00452">
    <property type="entry name" value="Bcl-2"/>
    <property type="match status" value="1"/>
</dbReference>
<dbReference type="PROSITE" id="PS50063">
    <property type="entry name" value="BH4_2"/>
    <property type="match status" value="1"/>
</dbReference>
<organism evidence="8 9">
    <name type="scientific">Littorina saxatilis</name>
    <dbReference type="NCBI Taxonomy" id="31220"/>
    <lineage>
        <taxon>Eukaryota</taxon>
        <taxon>Metazoa</taxon>
        <taxon>Spiralia</taxon>
        <taxon>Lophotrochozoa</taxon>
        <taxon>Mollusca</taxon>
        <taxon>Gastropoda</taxon>
        <taxon>Caenogastropoda</taxon>
        <taxon>Littorinimorpha</taxon>
        <taxon>Littorinoidea</taxon>
        <taxon>Littorinidae</taxon>
        <taxon>Littorina</taxon>
    </lineage>
</organism>
<evidence type="ECO:0000256" key="5">
    <source>
        <dbReference type="PROSITE-ProRule" id="PRU00025"/>
    </source>
</evidence>